<comment type="caution">
    <text evidence="1">The sequence shown here is derived from an EMBL/GenBank/DDBJ whole genome shotgun (WGS) entry which is preliminary data.</text>
</comment>
<accession>A0AAD9JVN6</accession>
<sequence length="210" mass="23707">MFLRGERNGDSLLQQHCLKAMLPYFFAAGHHNYARYLSWYVRQMEHLPQRAKEDLLAEVDREEKNKHKEDGKGRRRLDEADWKKIAVELEKYSHPLNDQQPGVYNICKGQVASDTFELSPVPPGLIDEYGCLRKGDKAVLVKSLSVSVTTPCAPNVVLVDAGQLLYHVVWPVSGTTGDLAASFGTRLAHYPPVSKKIILFDRYDQDAPNA</sequence>
<dbReference type="Proteomes" id="UP001209878">
    <property type="component" value="Unassembled WGS sequence"/>
</dbReference>
<protein>
    <submittedName>
        <fullName evidence="1">Uncharacterized protein</fullName>
    </submittedName>
</protein>
<name>A0AAD9JVN6_RIDPI</name>
<proteinExistence type="predicted"/>
<keyword evidence="2" id="KW-1185">Reference proteome</keyword>
<evidence type="ECO:0000313" key="2">
    <source>
        <dbReference type="Proteomes" id="UP001209878"/>
    </source>
</evidence>
<organism evidence="1 2">
    <name type="scientific">Ridgeia piscesae</name>
    <name type="common">Tubeworm</name>
    <dbReference type="NCBI Taxonomy" id="27915"/>
    <lineage>
        <taxon>Eukaryota</taxon>
        <taxon>Metazoa</taxon>
        <taxon>Spiralia</taxon>
        <taxon>Lophotrochozoa</taxon>
        <taxon>Annelida</taxon>
        <taxon>Polychaeta</taxon>
        <taxon>Sedentaria</taxon>
        <taxon>Canalipalpata</taxon>
        <taxon>Sabellida</taxon>
        <taxon>Siboglinidae</taxon>
        <taxon>Ridgeia</taxon>
    </lineage>
</organism>
<dbReference type="AlphaFoldDB" id="A0AAD9JVN6"/>
<evidence type="ECO:0000313" key="1">
    <source>
        <dbReference type="EMBL" id="KAK2159105.1"/>
    </source>
</evidence>
<gene>
    <name evidence="1" type="ORF">NP493_1749g00012</name>
</gene>
<dbReference type="EMBL" id="JAODUO010001745">
    <property type="protein sequence ID" value="KAK2159105.1"/>
    <property type="molecule type" value="Genomic_DNA"/>
</dbReference>
<reference evidence="1" key="1">
    <citation type="journal article" date="2023" name="Mol. Biol. Evol.">
        <title>Third-Generation Sequencing Reveals the Adaptive Role of the Epigenome in Three Deep-Sea Polychaetes.</title>
        <authorList>
            <person name="Perez M."/>
            <person name="Aroh O."/>
            <person name="Sun Y."/>
            <person name="Lan Y."/>
            <person name="Juniper S.K."/>
            <person name="Young C.R."/>
            <person name="Angers B."/>
            <person name="Qian P.Y."/>
        </authorList>
    </citation>
    <scope>NUCLEOTIDE SEQUENCE</scope>
    <source>
        <strain evidence="1">R07B-5</strain>
    </source>
</reference>